<evidence type="ECO:0000313" key="2">
    <source>
        <dbReference type="EMBL" id="MEJ1092581.1"/>
    </source>
</evidence>
<evidence type="ECO:0000256" key="1">
    <source>
        <dbReference type="SAM" id="MobiDB-lite"/>
    </source>
</evidence>
<feature type="compositionally biased region" description="Basic and acidic residues" evidence="1">
    <location>
        <begin position="71"/>
        <end position="83"/>
    </location>
</feature>
<gene>
    <name evidence="2" type="ORF">WDU93_12885</name>
</gene>
<dbReference type="EMBL" id="JBBDGN010000014">
    <property type="protein sequence ID" value="MEJ1092581.1"/>
    <property type="molecule type" value="Genomic_DNA"/>
</dbReference>
<sequence>MGTYVKKTNRRRYEDRKFSVRPVHRDAPDLHKLCEVLIRLTLHDSGQSRIDRRAAEPPDTYRADTVATPSDEGHRPTRSETVE</sequence>
<dbReference type="Proteomes" id="UP001366085">
    <property type="component" value="Unassembled WGS sequence"/>
</dbReference>
<dbReference type="RefSeq" id="WP_293782244.1">
    <property type="nucleotide sequence ID" value="NZ_JBBDGN010000014.1"/>
</dbReference>
<accession>A0ABU8LNX8</accession>
<feature type="region of interest" description="Disordered" evidence="1">
    <location>
        <begin position="45"/>
        <end position="83"/>
    </location>
</feature>
<evidence type="ECO:0000313" key="3">
    <source>
        <dbReference type="Proteomes" id="UP001366085"/>
    </source>
</evidence>
<comment type="caution">
    <text evidence="2">The sequence shown here is derived from an EMBL/GenBank/DDBJ whole genome shotgun (WGS) entry which is preliminary data.</text>
</comment>
<name>A0ABU8LNX8_9MICO</name>
<protein>
    <submittedName>
        <fullName evidence="2">Uncharacterized protein</fullName>
    </submittedName>
</protein>
<keyword evidence="3" id="KW-1185">Reference proteome</keyword>
<feature type="compositionally biased region" description="Basic and acidic residues" evidence="1">
    <location>
        <begin position="49"/>
        <end position="62"/>
    </location>
</feature>
<organism evidence="2 3">
    <name type="scientific">Microbacterium istanbulense</name>
    <dbReference type="NCBI Taxonomy" id="3122049"/>
    <lineage>
        <taxon>Bacteria</taxon>
        <taxon>Bacillati</taxon>
        <taxon>Actinomycetota</taxon>
        <taxon>Actinomycetes</taxon>
        <taxon>Micrococcales</taxon>
        <taxon>Microbacteriaceae</taxon>
        <taxon>Microbacterium</taxon>
    </lineage>
</organism>
<reference evidence="2 3" key="1">
    <citation type="submission" date="2024-02" db="EMBL/GenBank/DDBJ databases">
        <authorList>
            <person name="Saticioglu I.B."/>
        </authorList>
    </citation>
    <scope>NUCLEOTIDE SEQUENCE [LARGE SCALE GENOMIC DNA]</scope>
    <source>
        <strain evidence="2 3">Mu-43</strain>
    </source>
</reference>
<proteinExistence type="predicted"/>